<feature type="domain" description="Heparinase II/III-like C-terminal" evidence="3">
    <location>
        <begin position="762"/>
        <end position="823"/>
    </location>
</feature>
<comment type="caution">
    <text evidence="5">The sequence shown here is derived from an EMBL/GenBank/DDBJ whole genome shotgun (WGS) entry which is preliminary data.</text>
</comment>
<name>A0A9D1NGC4_9FIRM</name>
<dbReference type="SUPFAM" id="SSF48230">
    <property type="entry name" value="Chondroitin AC/alginate lyase"/>
    <property type="match status" value="1"/>
</dbReference>
<comment type="subcellular location">
    <subcellularLocation>
        <location evidence="1">Cell envelope</location>
    </subcellularLocation>
</comment>
<dbReference type="Pfam" id="PF18675">
    <property type="entry name" value="HepII_C"/>
    <property type="match status" value="1"/>
</dbReference>
<keyword evidence="2" id="KW-0732">Signal</keyword>
<accession>A0A9D1NGC4</accession>
<dbReference type="InterPro" id="IPR008929">
    <property type="entry name" value="Chondroitin_lyas"/>
</dbReference>
<dbReference type="InterPro" id="IPR012480">
    <property type="entry name" value="Hepar_II_III_C"/>
</dbReference>
<dbReference type="AlphaFoldDB" id="A0A9D1NGC4"/>
<dbReference type="Pfam" id="PF07940">
    <property type="entry name" value="Hepar_II_III_C"/>
    <property type="match status" value="1"/>
</dbReference>
<reference evidence="5" key="2">
    <citation type="journal article" date="2021" name="PeerJ">
        <title>Extensive microbial diversity within the chicken gut microbiome revealed by metagenomics and culture.</title>
        <authorList>
            <person name="Gilroy R."/>
            <person name="Ravi A."/>
            <person name="Getino M."/>
            <person name="Pursley I."/>
            <person name="Horton D.L."/>
            <person name="Alikhan N.F."/>
            <person name="Baker D."/>
            <person name="Gharbi K."/>
            <person name="Hall N."/>
            <person name="Watson M."/>
            <person name="Adriaenssens E.M."/>
            <person name="Foster-Nyarko E."/>
            <person name="Jarju S."/>
            <person name="Secka A."/>
            <person name="Antonio M."/>
            <person name="Oren A."/>
            <person name="Chaudhuri R.R."/>
            <person name="La Ragione R."/>
            <person name="Hildebrand F."/>
            <person name="Pallen M.J."/>
        </authorList>
    </citation>
    <scope>NUCLEOTIDE SEQUENCE</scope>
    <source>
        <strain evidence="5">4920</strain>
    </source>
</reference>
<dbReference type="EMBL" id="DVOF01000004">
    <property type="protein sequence ID" value="HIV01968.1"/>
    <property type="molecule type" value="Genomic_DNA"/>
</dbReference>
<organism evidence="5 6">
    <name type="scientific">Candidatus Aphodoplasma excrementigallinarum</name>
    <dbReference type="NCBI Taxonomy" id="2840673"/>
    <lineage>
        <taxon>Bacteria</taxon>
        <taxon>Bacillati</taxon>
        <taxon>Bacillota</taxon>
        <taxon>Clostridia</taxon>
        <taxon>Eubacteriales</taxon>
        <taxon>Candidatus Aphodoplasma</taxon>
    </lineage>
</organism>
<dbReference type="Gene3D" id="2.60.120.260">
    <property type="entry name" value="Galactose-binding domain-like"/>
    <property type="match status" value="2"/>
</dbReference>
<dbReference type="GO" id="GO:0016829">
    <property type="term" value="F:lyase activity"/>
    <property type="evidence" value="ECO:0007669"/>
    <property type="project" value="InterPro"/>
</dbReference>
<feature type="chain" id="PRO_5038516088" evidence="2">
    <location>
        <begin position="25"/>
        <end position="1252"/>
    </location>
</feature>
<evidence type="ECO:0000259" key="4">
    <source>
        <dbReference type="Pfam" id="PF18675"/>
    </source>
</evidence>
<proteinExistence type="predicted"/>
<dbReference type="Gene3D" id="1.50.10.100">
    <property type="entry name" value="Chondroitin AC/alginate lyase"/>
    <property type="match status" value="1"/>
</dbReference>
<dbReference type="GO" id="GO:0030313">
    <property type="term" value="C:cell envelope"/>
    <property type="evidence" value="ECO:0007669"/>
    <property type="project" value="UniProtKB-SubCell"/>
</dbReference>
<evidence type="ECO:0000313" key="6">
    <source>
        <dbReference type="Proteomes" id="UP000886743"/>
    </source>
</evidence>
<dbReference type="Gene3D" id="2.70.98.70">
    <property type="match status" value="1"/>
</dbReference>
<evidence type="ECO:0000259" key="3">
    <source>
        <dbReference type="Pfam" id="PF07940"/>
    </source>
</evidence>
<feature type="signal peptide" evidence="2">
    <location>
        <begin position="1"/>
        <end position="24"/>
    </location>
</feature>
<sequence length="1252" mass="136048">MRWRRWVSLALAAVFLFGLVPAYAADSEAADSAPVYGVDTLIEFEDGWIRGSGVKTRPSRTSSGQSCVLVPSGGRLDNPAAGYTPDISYKIDIPAAGTYTILMRYSAADTGKDSVYVRWDGGQYRQSGFEQTENAWGWAALDGLRFTASGPGVYTLDFLHREPGLLMDAFFVTTEPQSIDTDAVEAQIAENGKPTSPEFALNSDANTFDLTDGFGLFEAEDATINEAAYNTLENQADASGGSCVTPNTVNQDPGGPEQDMYGLEFNFNVDRDAAFYNVWVRACIPSTGSDSAWVSLDGGAYEQAEDFDYNKDDNGAYVWRLAATYSNLYAGTKHNFRLYPREGGNRIDMVLITDQAGRVPVGMGELTAVTLPADQYPVPDILPPDGQHPRLYLTAADIPMICENMDKPQNAQAKQAFEALLAQETDGRLSGSLMDSYTNYNASTMGIIEAYAFQYVLTGDTAYGDKAKTAILNLLDTATFDPEQQDITRQMGHTIFLGAQVYDWCYGRFTPEERETLIGRCEQIAMQMEVGYPPDGQGAVCGHGGEAQIMRDLLGFAIATYDERPDIYNFVGGRFFSEFIEPRNYWYASATHHQGDAYGSYRYYWETLAQVMLYRMTGGDTAGGVKVFDDTQADVPYFWIYTRRPDGQMFRTGDCYNESNARGVYWTPYVDTMFLAGNFYGDTLLKGEYALENPDGGFSYSTTTRSPVVFLLFNDPGLTAEPSKDSLPLTRYFGSPNGMMVARTGWDVNASDPAQSSDVVAMMKIGERWGANHHHLDAGSFQLYYKGILASESGYYESYGSLHDQNYNKASIAHNVLTIYDPNEKFGSYTGTDKYGNTVSFPNGVNDGGQRRPGGEPATMEEWSAGAYDTGKVLDYAFGPDEDEPAYSYIKGDITQAYGGSGQGKVSNVTRAMAFLPLDDADYPAMMVIFDKVTSTNASFKKKWLLHTQQEPEISGNTAIVKRDTDGYNGKLTVQTLLPENASVTKIGGEGKRFWVGDQTGDFENDGYNFDLQSEPSPDSSIEAGWGRIEVSPADENLSDTFLHVLAVSDADNEAQPLDSELICGEALTGVQTAGKALLFADTDTPSSAKNRVQDTASFTLTGGETLDILIMGVKAGQWRVSANGKTAVYTATEDGGTLYFPGGAGDYTLTYIGDGYDAQIASAQAERSGEGVTVSVTLSGSYEGGVLIGAAYSADGRLLALRKQACTQEKAYTVSFSDEAATAAEFQVFLWDGGSSAAPLAAGVALDVPSV</sequence>
<dbReference type="Gene3D" id="2.60.40.2750">
    <property type="match status" value="1"/>
</dbReference>
<evidence type="ECO:0000256" key="1">
    <source>
        <dbReference type="ARBA" id="ARBA00004196"/>
    </source>
</evidence>
<gene>
    <name evidence="5" type="ORF">IAC74_00230</name>
</gene>
<feature type="domain" description="Heparinase II C-terminal" evidence="4">
    <location>
        <begin position="1064"/>
        <end position="1151"/>
    </location>
</feature>
<protein>
    <submittedName>
        <fullName evidence="5">Heparinase II/III family protein</fullName>
    </submittedName>
</protein>
<dbReference type="InterPro" id="IPR040925">
    <property type="entry name" value="HepII_C"/>
</dbReference>
<evidence type="ECO:0000313" key="5">
    <source>
        <dbReference type="EMBL" id="HIV01968.1"/>
    </source>
</evidence>
<evidence type="ECO:0000256" key="2">
    <source>
        <dbReference type="SAM" id="SignalP"/>
    </source>
</evidence>
<dbReference type="Proteomes" id="UP000886743">
    <property type="component" value="Unassembled WGS sequence"/>
</dbReference>
<reference evidence="5" key="1">
    <citation type="submission" date="2020-10" db="EMBL/GenBank/DDBJ databases">
        <authorList>
            <person name="Gilroy R."/>
        </authorList>
    </citation>
    <scope>NUCLEOTIDE SEQUENCE</scope>
    <source>
        <strain evidence="5">4920</strain>
    </source>
</reference>